<evidence type="ECO:0000256" key="7">
    <source>
        <dbReference type="ARBA" id="ARBA00023215"/>
    </source>
</evidence>
<evidence type="ECO:0000256" key="4">
    <source>
        <dbReference type="ARBA" id="ARBA00022608"/>
    </source>
</evidence>
<keyword evidence="7" id="KW-0481">Metalloenzyme inhibitor</keyword>
<evidence type="ECO:0000256" key="2">
    <source>
        <dbReference type="ARBA" id="ARBA00011027"/>
    </source>
</evidence>
<feature type="disulfide bond" evidence="9">
    <location>
        <begin position="30"/>
        <end position="129"/>
    </location>
</feature>
<evidence type="ECO:0000256" key="5">
    <source>
        <dbReference type="ARBA" id="ARBA00022690"/>
    </source>
</evidence>
<organism evidence="12 13">
    <name type="scientific">Petromyzon marinus</name>
    <name type="common">Sea lamprey</name>
    <dbReference type="NCBI Taxonomy" id="7757"/>
    <lineage>
        <taxon>Eukaryota</taxon>
        <taxon>Metazoa</taxon>
        <taxon>Chordata</taxon>
        <taxon>Craniata</taxon>
        <taxon>Vertebrata</taxon>
        <taxon>Cyclostomata</taxon>
        <taxon>Hyperoartia</taxon>
        <taxon>Petromyzontiformes</taxon>
        <taxon>Petromyzontidae</taxon>
        <taxon>Petromyzon</taxon>
    </lineage>
</organism>
<dbReference type="SUPFAM" id="SSF50242">
    <property type="entry name" value="TIMP-like"/>
    <property type="match status" value="1"/>
</dbReference>
<evidence type="ECO:0000256" key="6">
    <source>
        <dbReference type="ARBA" id="ARBA00023157"/>
    </source>
</evidence>
<feature type="binding site" evidence="8">
    <location>
        <position position="28"/>
    </location>
    <ligand>
        <name>Zn(2+)</name>
        <dbReference type="ChEBI" id="CHEBI:29105"/>
        <note>ligand shared with metalloproteinase partner</note>
    </ligand>
</feature>
<dbReference type="PANTHER" id="PTHR11844:SF25">
    <property type="entry name" value="NTR DOMAIN-CONTAINING PROTEIN"/>
    <property type="match status" value="1"/>
</dbReference>
<feature type="domain" description="NTR" evidence="11">
    <location>
        <begin position="28"/>
        <end position="154"/>
    </location>
</feature>
<evidence type="ECO:0000256" key="1">
    <source>
        <dbReference type="ARBA" id="ARBA00004613"/>
    </source>
</evidence>
<feature type="signal peptide" evidence="10">
    <location>
        <begin position="1"/>
        <end position="27"/>
    </location>
</feature>
<dbReference type="InterPro" id="IPR008993">
    <property type="entry name" value="TIMP-like_OB-fold"/>
</dbReference>
<feature type="disulfide bond" evidence="9">
    <location>
        <begin position="174"/>
        <end position="195"/>
    </location>
</feature>
<dbReference type="Gene3D" id="3.90.370.10">
    <property type="entry name" value="Tissue inhibitor of metalloproteinase-1. Chain B, domain 1"/>
    <property type="match status" value="1"/>
</dbReference>
<dbReference type="GO" id="GO:0031012">
    <property type="term" value="C:extracellular matrix"/>
    <property type="evidence" value="ECO:0007669"/>
    <property type="project" value="TreeGrafter"/>
</dbReference>
<dbReference type="RefSeq" id="XP_032819207.1">
    <property type="nucleotide sequence ID" value="XM_032963316.1"/>
</dbReference>
<feature type="disulfide bond" evidence="9">
    <location>
        <begin position="156"/>
        <end position="203"/>
    </location>
</feature>
<dbReference type="RefSeq" id="XP_032819206.1">
    <property type="nucleotide sequence ID" value="XM_032963315.1"/>
</dbReference>
<keyword evidence="5 13" id="KW-0646">Protease inhibitor</keyword>
<dbReference type="GeneID" id="116947500"/>
<dbReference type="GO" id="GO:0046872">
    <property type="term" value="F:metal ion binding"/>
    <property type="evidence" value="ECO:0007669"/>
    <property type="project" value="UniProtKB-KW"/>
</dbReference>
<evidence type="ECO:0000256" key="9">
    <source>
        <dbReference type="PIRSR" id="PIRSR601820-3"/>
    </source>
</evidence>
<dbReference type="FunFam" id="3.90.370.10:FF:000001">
    <property type="entry name" value="Metalloproteinase inhibitor 3"/>
    <property type="match status" value="1"/>
</dbReference>
<keyword evidence="4 13" id="KW-0483">Metalloprotease inhibitor</keyword>
<proteinExistence type="inferred from homology"/>
<comment type="similarity">
    <text evidence="2">Belongs to the protease inhibitor I35 (TIMP) family.</text>
</comment>
<feature type="disulfide bond" evidence="9">
    <location>
        <begin position="28"/>
        <end position="102"/>
    </location>
</feature>
<evidence type="ECO:0000256" key="8">
    <source>
        <dbReference type="PIRSR" id="PIRSR601820-1"/>
    </source>
</evidence>
<evidence type="ECO:0000256" key="3">
    <source>
        <dbReference type="ARBA" id="ARBA00022525"/>
    </source>
</evidence>
<dbReference type="InterPro" id="IPR027465">
    <property type="entry name" value="TIMP_C"/>
</dbReference>
<dbReference type="PROSITE" id="PS50189">
    <property type="entry name" value="NTR"/>
    <property type="match status" value="1"/>
</dbReference>
<dbReference type="Proteomes" id="UP001318040">
    <property type="component" value="Chromosome 30"/>
</dbReference>
<keyword evidence="8" id="KW-0479">Metal-binding</keyword>
<dbReference type="PANTHER" id="PTHR11844">
    <property type="entry name" value="METALLOPROTEASE INHIBITOR"/>
    <property type="match status" value="1"/>
</dbReference>
<dbReference type="Gene3D" id="2.40.50.120">
    <property type="match status" value="1"/>
</dbReference>
<keyword evidence="12" id="KW-1185">Reference proteome</keyword>
<dbReference type="GO" id="GO:0008191">
    <property type="term" value="F:metalloendopeptidase inhibitor activity"/>
    <property type="evidence" value="ECO:0007669"/>
    <property type="project" value="InterPro"/>
</dbReference>
<dbReference type="GO" id="GO:0002020">
    <property type="term" value="F:protease binding"/>
    <property type="evidence" value="ECO:0007669"/>
    <property type="project" value="TreeGrafter"/>
</dbReference>
<evidence type="ECO:0000313" key="14">
    <source>
        <dbReference type="RefSeq" id="XP_032819207.1"/>
    </source>
</evidence>
<sequence length="222" mass="24715">MRGHVKGAMGPLLCLAVLSLCKSVVDACSCMMGHPQELFCGSEVVIRAKVVGEKILGGDGNEGGHDPFSTIQYEVKQVKMFRGFDKMSEVKYVYTPLHDSLCGVRLQVNNVQYVLGGSIRDGKLHIGLCGLIMTWDALTLSQKKSLNHRYQMGCDCRIKNCNSLPCAVTDESECLWTDWLIERKMTGHQAKHYSCIKRKDGSCTWYRGGPPPEKDFHNAVEP</sequence>
<feature type="chain" id="PRO_5044709354" evidence="10">
    <location>
        <begin position="28"/>
        <end position="222"/>
    </location>
</feature>
<protein>
    <submittedName>
        <fullName evidence="13 14">Metalloproteinase inhibitor 3-like</fullName>
    </submittedName>
</protein>
<dbReference type="GO" id="GO:0005615">
    <property type="term" value="C:extracellular space"/>
    <property type="evidence" value="ECO:0007669"/>
    <property type="project" value="TreeGrafter"/>
</dbReference>
<evidence type="ECO:0000256" key="10">
    <source>
        <dbReference type="SAM" id="SignalP"/>
    </source>
</evidence>
<dbReference type="SMART" id="SM00206">
    <property type="entry name" value="NTR"/>
    <property type="match status" value="1"/>
</dbReference>
<accession>A0AAJ7TJL5</accession>
<name>A0AAJ7TJL5_PETMA</name>
<evidence type="ECO:0000313" key="13">
    <source>
        <dbReference type="RefSeq" id="XP_032819206.1"/>
    </source>
</evidence>
<keyword evidence="6 9" id="KW-1015">Disulfide bond</keyword>
<comment type="subcellular location">
    <subcellularLocation>
        <location evidence="1">Secreted</location>
    </subcellularLocation>
</comment>
<evidence type="ECO:0000313" key="12">
    <source>
        <dbReference type="Proteomes" id="UP001318040"/>
    </source>
</evidence>
<reference evidence="13 14" key="1">
    <citation type="submission" date="2025-04" db="UniProtKB">
        <authorList>
            <consortium name="RefSeq"/>
        </authorList>
    </citation>
    <scope>IDENTIFICATION</scope>
    <source>
        <tissue evidence="13 14">Sperm</tissue>
    </source>
</reference>
<feature type="disulfide bond" evidence="9">
    <location>
        <begin position="40"/>
        <end position="154"/>
    </location>
</feature>
<dbReference type="AlphaFoldDB" id="A0AAJ7TJL5"/>
<dbReference type="CDD" id="cd03585">
    <property type="entry name" value="NTR_TIMP"/>
    <property type="match status" value="1"/>
</dbReference>
<keyword evidence="3" id="KW-0964">Secreted</keyword>
<evidence type="ECO:0000259" key="11">
    <source>
        <dbReference type="PROSITE" id="PS50189"/>
    </source>
</evidence>
<dbReference type="KEGG" id="pmrn:116947500"/>
<dbReference type="InterPro" id="IPR001134">
    <property type="entry name" value="Netrin_domain"/>
</dbReference>
<keyword evidence="10" id="KW-0732">Signal</keyword>
<dbReference type="Pfam" id="PF00965">
    <property type="entry name" value="TIMP"/>
    <property type="match status" value="1"/>
</dbReference>
<dbReference type="InterPro" id="IPR001820">
    <property type="entry name" value="TIMP"/>
</dbReference>
<dbReference type="GO" id="GO:0051045">
    <property type="term" value="P:negative regulation of membrane protein ectodomain proteolysis"/>
    <property type="evidence" value="ECO:0007669"/>
    <property type="project" value="TreeGrafter"/>
</dbReference>
<keyword evidence="8" id="KW-0862">Zinc</keyword>
<gene>
    <name evidence="13 14" type="primary">LOC116947500</name>
</gene>
<feature type="disulfide bond" evidence="9">
    <location>
        <begin position="161"/>
        <end position="166"/>
    </location>
</feature>